<dbReference type="AlphaFoldDB" id="D5WW00"/>
<accession>D5WW00</accession>
<evidence type="ECO:0000313" key="1">
    <source>
        <dbReference type="EMBL" id="ADG05632.1"/>
    </source>
</evidence>
<dbReference type="InterPro" id="IPR012340">
    <property type="entry name" value="NA-bd_OB-fold"/>
</dbReference>
<gene>
    <name evidence="1" type="ordered locus">Btus_0888</name>
</gene>
<dbReference type="OrthoDB" id="955832at2"/>
<evidence type="ECO:0000313" key="2">
    <source>
        <dbReference type="Proteomes" id="UP000002368"/>
    </source>
</evidence>
<dbReference type="RefSeq" id="WP_013074924.1">
    <property type="nucleotide sequence ID" value="NC_014098.1"/>
</dbReference>
<reference evidence="1 2" key="1">
    <citation type="journal article" date="2011" name="Stand. Genomic Sci.">
        <title>Complete genome sequence of the thermophilic, hydrogen-oxidizing Bacillus tusciae type strain (T2) and reclassification in the new genus, Kyrpidia gen. nov. as Kyrpidia tusciae comb. nov. and emendation of the family Alicyclobacillaceae da Costa and Rainey, 2010.</title>
        <authorList>
            <person name="Klenk H.P."/>
            <person name="Lapidus A."/>
            <person name="Chertkov O."/>
            <person name="Copeland A."/>
            <person name="Del Rio T.G."/>
            <person name="Nolan M."/>
            <person name="Lucas S."/>
            <person name="Chen F."/>
            <person name="Tice H."/>
            <person name="Cheng J.F."/>
            <person name="Han C."/>
            <person name="Bruce D."/>
            <person name="Goodwin L."/>
            <person name="Pitluck S."/>
            <person name="Pati A."/>
            <person name="Ivanova N."/>
            <person name="Mavromatis K."/>
            <person name="Daum C."/>
            <person name="Chen A."/>
            <person name="Palaniappan K."/>
            <person name="Chang Y.J."/>
            <person name="Land M."/>
            <person name="Hauser L."/>
            <person name="Jeffries C.D."/>
            <person name="Detter J.C."/>
            <person name="Rohde M."/>
            <person name="Abt B."/>
            <person name="Pukall R."/>
            <person name="Goker M."/>
            <person name="Bristow J."/>
            <person name="Markowitz V."/>
            <person name="Hugenholtz P."/>
            <person name="Eisen J.A."/>
        </authorList>
    </citation>
    <scope>NUCLEOTIDE SEQUENCE [LARGE SCALE GENOMIC DNA]</scope>
    <source>
        <strain evidence="1 2">DSM 2912</strain>
    </source>
</reference>
<organism evidence="1 2">
    <name type="scientific">Kyrpidia tusciae (strain DSM 2912 / NBRC 15312 / T2)</name>
    <name type="common">Bacillus tusciae</name>
    <dbReference type="NCBI Taxonomy" id="562970"/>
    <lineage>
        <taxon>Bacteria</taxon>
        <taxon>Bacillati</taxon>
        <taxon>Bacillota</taxon>
        <taxon>Bacilli</taxon>
        <taxon>Bacillales</taxon>
        <taxon>Alicyclobacillaceae</taxon>
        <taxon>Kyrpidia</taxon>
    </lineage>
</organism>
<dbReference type="EMBL" id="CP002017">
    <property type="protein sequence ID" value="ADG05632.1"/>
    <property type="molecule type" value="Genomic_DNA"/>
</dbReference>
<sequence length="358" mass="41228">MTEQKRHIQLRFDGPAVQRGKITVDVLIQTLKNLQDAVYQLGRFHLEKGVIGSRGRIPQRVKDACTLQLTGTNQGSFVADLELNEKTEQLSLFNDEKDLGEKSLETLSAIMINFNDGKGHEVRSLIPDVLTRNRTLRFIRNMIPEKSAGYSVYISFDDEKKAALTPDFFGDIDELLLESVEESQVTLVGRVVEIQVEPTRWFHISLSGGRRIKCYFEQDLDAALFQAIDQLIEIRGTAQRDGRGQLQSINRVYDVKIIDLDPLSFDQILGKDRVFILKEHLHAVLSYEDGLFFIENERFNILGYGPTREQAVQDFQRYFEFLWHEYAEADDQELTPDAKKLKDALRSLVTREDETYDF</sequence>
<dbReference type="KEGG" id="bts:Btus_0888"/>
<protein>
    <submittedName>
        <fullName evidence="1">Uncharacterized protein</fullName>
    </submittedName>
</protein>
<keyword evidence="2" id="KW-1185">Reference proteome</keyword>
<proteinExistence type="predicted"/>
<dbReference type="Proteomes" id="UP000002368">
    <property type="component" value="Chromosome"/>
</dbReference>
<dbReference type="HOGENOM" id="CLU_773355_0_0_9"/>
<name>D5WW00_KYRT2</name>
<dbReference type="Gene3D" id="2.40.50.140">
    <property type="entry name" value="Nucleic acid-binding proteins"/>
    <property type="match status" value="1"/>
</dbReference>
<dbReference type="eggNOG" id="ENOG50339XH">
    <property type="taxonomic scope" value="Bacteria"/>
</dbReference>